<dbReference type="Gene3D" id="1.25.40.20">
    <property type="entry name" value="Ankyrin repeat-containing domain"/>
    <property type="match status" value="1"/>
</dbReference>
<dbReference type="Proteomes" id="UP000019478">
    <property type="component" value="Unassembled WGS sequence"/>
</dbReference>
<dbReference type="PROSITE" id="PS50297">
    <property type="entry name" value="ANK_REP_REGION"/>
    <property type="match status" value="2"/>
</dbReference>
<reference evidence="4 5" key="1">
    <citation type="submission" date="2013-03" db="EMBL/GenBank/DDBJ databases">
        <title>The Genome Sequence of Capronia epimyces CBS 606.96.</title>
        <authorList>
            <consortium name="The Broad Institute Genomics Platform"/>
            <person name="Cuomo C."/>
            <person name="de Hoog S."/>
            <person name="Gorbushina A."/>
            <person name="Walker B."/>
            <person name="Young S.K."/>
            <person name="Zeng Q."/>
            <person name="Gargeya S."/>
            <person name="Fitzgerald M."/>
            <person name="Haas B."/>
            <person name="Abouelleil A."/>
            <person name="Allen A.W."/>
            <person name="Alvarado L."/>
            <person name="Arachchi H.M."/>
            <person name="Berlin A.M."/>
            <person name="Chapman S.B."/>
            <person name="Gainer-Dewar J."/>
            <person name="Goldberg J."/>
            <person name="Griggs A."/>
            <person name="Gujja S."/>
            <person name="Hansen M."/>
            <person name="Howarth C."/>
            <person name="Imamovic A."/>
            <person name="Ireland A."/>
            <person name="Larimer J."/>
            <person name="McCowan C."/>
            <person name="Murphy C."/>
            <person name="Pearson M."/>
            <person name="Poon T.W."/>
            <person name="Priest M."/>
            <person name="Roberts A."/>
            <person name="Saif S."/>
            <person name="Shea T."/>
            <person name="Sisk P."/>
            <person name="Sykes S."/>
            <person name="Wortman J."/>
            <person name="Nusbaum C."/>
            <person name="Birren B."/>
        </authorList>
    </citation>
    <scope>NUCLEOTIDE SEQUENCE [LARGE SCALE GENOMIC DNA]</scope>
    <source>
        <strain evidence="4 5">CBS 606.96</strain>
    </source>
</reference>
<dbReference type="PANTHER" id="PTHR24134">
    <property type="entry name" value="ANKYRIN REPEAT-CONTAINING PROTEIN DDB_G0279043"/>
    <property type="match status" value="1"/>
</dbReference>
<keyword evidence="1" id="KW-0677">Repeat</keyword>
<evidence type="ECO:0000313" key="5">
    <source>
        <dbReference type="Proteomes" id="UP000019478"/>
    </source>
</evidence>
<evidence type="ECO:0000256" key="1">
    <source>
        <dbReference type="ARBA" id="ARBA00022737"/>
    </source>
</evidence>
<dbReference type="RefSeq" id="XP_007734386.1">
    <property type="nucleotide sequence ID" value="XM_007736196.1"/>
</dbReference>
<dbReference type="GeneID" id="19170186"/>
<protein>
    <submittedName>
        <fullName evidence="4">Uncharacterized protein</fullName>
    </submittedName>
</protein>
<dbReference type="InterPro" id="IPR002110">
    <property type="entry name" value="Ankyrin_rpt"/>
</dbReference>
<comment type="caution">
    <text evidence="4">The sequence shown here is derived from an EMBL/GenBank/DDBJ whole genome shotgun (WGS) entry which is preliminary data.</text>
</comment>
<dbReference type="HOGENOM" id="CLU_064330_1_0_1"/>
<organism evidence="4 5">
    <name type="scientific">Capronia epimyces CBS 606.96</name>
    <dbReference type="NCBI Taxonomy" id="1182542"/>
    <lineage>
        <taxon>Eukaryota</taxon>
        <taxon>Fungi</taxon>
        <taxon>Dikarya</taxon>
        <taxon>Ascomycota</taxon>
        <taxon>Pezizomycotina</taxon>
        <taxon>Eurotiomycetes</taxon>
        <taxon>Chaetothyriomycetidae</taxon>
        <taxon>Chaetothyriales</taxon>
        <taxon>Herpotrichiellaceae</taxon>
        <taxon>Capronia</taxon>
    </lineage>
</organism>
<feature type="repeat" description="ANK" evidence="3">
    <location>
        <begin position="203"/>
        <end position="232"/>
    </location>
</feature>
<sequence>MSLFDNRPLTQATLAGDVDEVKHLLEGEVADHDKSAAFRIATDLDHVEIMSLLLRIGVKPSFLEFYVAMKNRSYPALDLLLQNGVDLGRNTRDPYLKMIWEDALSHLELVRYLVEHGANPNVLDLEKFTPFAWAAALASRETLDLLLEHGASVHFGNPLHMAVRHGREDDIIELLLNHGADVNAIEFEGNPSYYYGIHAGVGTPLHEAYVMGNDRLVQLLLKHGADPKIRDTKGWMPIQKCTNNRHISAAL</sequence>
<accession>W9XPV1</accession>
<keyword evidence="2 3" id="KW-0040">ANK repeat</keyword>
<dbReference type="AlphaFoldDB" id="W9XPV1"/>
<name>W9XPV1_9EURO</name>
<feature type="repeat" description="ANK" evidence="3">
    <location>
        <begin position="154"/>
        <end position="187"/>
    </location>
</feature>
<dbReference type="PANTHER" id="PTHR24134:SF9">
    <property type="entry name" value="ANKYRIN REPEAT AND SOCS BOX PROTEIN 8"/>
    <property type="match status" value="1"/>
</dbReference>
<dbReference type="eggNOG" id="KOG4177">
    <property type="taxonomic scope" value="Eukaryota"/>
</dbReference>
<dbReference type="OrthoDB" id="426293at2759"/>
<evidence type="ECO:0000313" key="4">
    <source>
        <dbReference type="EMBL" id="EXJ82263.1"/>
    </source>
</evidence>
<gene>
    <name evidence="4" type="ORF">A1O3_06076</name>
</gene>
<proteinExistence type="predicted"/>
<dbReference type="SUPFAM" id="SSF48403">
    <property type="entry name" value="Ankyrin repeat"/>
    <property type="match status" value="1"/>
</dbReference>
<keyword evidence="5" id="KW-1185">Reference proteome</keyword>
<dbReference type="STRING" id="1182542.W9XPV1"/>
<dbReference type="EMBL" id="AMGY01000005">
    <property type="protein sequence ID" value="EXJ82263.1"/>
    <property type="molecule type" value="Genomic_DNA"/>
</dbReference>
<dbReference type="InterPro" id="IPR036770">
    <property type="entry name" value="Ankyrin_rpt-contain_sf"/>
</dbReference>
<evidence type="ECO:0000256" key="2">
    <source>
        <dbReference type="ARBA" id="ARBA00023043"/>
    </source>
</evidence>
<dbReference type="SMART" id="SM00248">
    <property type="entry name" value="ANK"/>
    <property type="match status" value="5"/>
</dbReference>
<dbReference type="PROSITE" id="PS50088">
    <property type="entry name" value="ANK_REPEAT"/>
    <property type="match status" value="2"/>
</dbReference>
<evidence type="ECO:0000256" key="3">
    <source>
        <dbReference type="PROSITE-ProRule" id="PRU00023"/>
    </source>
</evidence>
<dbReference type="Pfam" id="PF12796">
    <property type="entry name" value="Ank_2"/>
    <property type="match status" value="1"/>
</dbReference>
<dbReference type="Pfam" id="PF00023">
    <property type="entry name" value="Ank"/>
    <property type="match status" value="1"/>
</dbReference>